<dbReference type="STRING" id="1217970.SAMN05444002_1289"/>
<dbReference type="RefSeq" id="WP_074255376.1">
    <property type="nucleotide sequence ID" value="NZ_FSRL01000001.1"/>
</dbReference>
<name>A0A1N6F1P2_9RHOB</name>
<gene>
    <name evidence="1" type="ORF">SAMN05444002_1289</name>
</gene>
<reference evidence="2" key="1">
    <citation type="submission" date="2016-11" db="EMBL/GenBank/DDBJ databases">
        <authorList>
            <person name="Varghese N."/>
            <person name="Submissions S."/>
        </authorList>
    </citation>
    <scope>NUCLEOTIDE SEQUENCE [LARGE SCALE GENOMIC DNA]</scope>
    <source>
        <strain evidence="2">DSM 29440</strain>
    </source>
</reference>
<dbReference type="OrthoDB" id="8478788at2"/>
<sequence length="198" mass="21520">MILTELTTVSAAALPVVEFKAHLRMGTGFSDEGAEDGLLESLLRAAMAAVEAWTGKVLLARDFRWVLAAWRGGEGMTLPVAPVRAITAVKLVDLLDWEDTVDPGRYRLEPDTHRPRMRPTGSAFPGVPRGGKIVIDFAAGFGPAWSDIPADLGQAVLLLAGHYYDYRHEARPGEGVIPYGVSALIERWRSIRITGGRT</sequence>
<dbReference type="CDD" id="cd08054">
    <property type="entry name" value="gp6"/>
    <property type="match status" value="1"/>
</dbReference>
<protein>
    <recommendedName>
        <fullName evidence="3">PhiE125 gp8 family phage protein</fullName>
    </recommendedName>
</protein>
<dbReference type="Proteomes" id="UP000184932">
    <property type="component" value="Unassembled WGS sequence"/>
</dbReference>
<proteinExistence type="predicted"/>
<evidence type="ECO:0008006" key="3">
    <source>
        <dbReference type="Google" id="ProtNLM"/>
    </source>
</evidence>
<organism evidence="1 2">
    <name type="scientific">Vannielia litorea</name>
    <dbReference type="NCBI Taxonomy" id="1217970"/>
    <lineage>
        <taxon>Bacteria</taxon>
        <taxon>Pseudomonadati</taxon>
        <taxon>Pseudomonadota</taxon>
        <taxon>Alphaproteobacteria</taxon>
        <taxon>Rhodobacterales</taxon>
        <taxon>Paracoccaceae</taxon>
        <taxon>Vannielia</taxon>
    </lineage>
</organism>
<dbReference type="NCBIfam" id="TIGR02215">
    <property type="entry name" value="phage_chp_gp8"/>
    <property type="match status" value="1"/>
</dbReference>
<dbReference type="InterPro" id="IPR011738">
    <property type="entry name" value="Phage_CHP"/>
</dbReference>
<keyword evidence="2" id="KW-1185">Reference proteome</keyword>
<dbReference type="Gene3D" id="1.10.3230.30">
    <property type="entry name" value="Phage gp6-like head-tail connector protein"/>
    <property type="match status" value="1"/>
</dbReference>
<accession>A0A1N6F1P2</accession>
<evidence type="ECO:0000313" key="1">
    <source>
        <dbReference type="EMBL" id="SIN89137.1"/>
    </source>
</evidence>
<dbReference type="AlphaFoldDB" id="A0A1N6F1P2"/>
<dbReference type="EMBL" id="FSRL01000001">
    <property type="protein sequence ID" value="SIN89137.1"/>
    <property type="molecule type" value="Genomic_DNA"/>
</dbReference>
<evidence type="ECO:0000313" key="2">
    <source>
        <dbReference type="Proteomes" id="UP000184932"/>
    </source>
</evidence>